<evidence type="ECO:0000313" key="1">
    <source>
        <dbReference type="EMBL" id="KAJ3204765.1"/>
    </source>
</evidence>
<accession>A0AAD5TYT5</accession>
<comment type="caution">
    <text evidence="1">The sequence shown here is derived from an EMBL/GenBank/DDBJ whole genome shotgun (WGS) entry which is preliminary data.</text>
</comment>
<dbReference type="AlphaFoldDB" id="A0AAD5TYT5"/>
<gene>
    <name evidence="1" type="ORF">HK099_001026</name>
</gene>
<proteinExistence type="predicted"/>
<evidence type="ECO:0000313" key="2">
    <source>
        <dbReference type="Proteomes" id="UP001211065"/>
    </source>
</evidence>
<dbReference type="Proteomes" id="UP001211065">
    <property type="component" value="Unassembled WGS sequence"/>
</dbReference>
<protein>
    <submittedName>
        <fullName evidence="1">Uncharacterized protein</fullName>
    </submittedName>
</protein>
<organism evidence="1 2">
    <name type="scientific">Clydaea vesicula</name>
    <dbReference type="NCBI Taxonomy" id="447962"/>
    <lineage>
        <taxon>Eukaryota</taxon>
        <taxon>Fungi</taxon>
        <taxon>Fungi incertae sedis</taxon>
        <taxon>Chytridiomycota</taxon>
        <taxon>Chytridiomycota incertae sedis</taxon>
        <taxon>Chytridiomycetes</taxon>
        <taxon>Lobulomycetales</taxon>
        <taxon>Lobulomycetaceae</taxon>
        <taxon>Clydaea</taxon>
    </lineage>
</organism>
<dbReference type="EMBL" id="JADGJW010001267">
    <property type="protein sequence ID" value="KAJ3204765.1"/>
    <property type="molecule type" value="Genomic_DNA"/>
</dbReference>
<name>A0AAD5TYT5_9FUNG</name>
<sequence>SESDGRLWYFQIYGQENCGKGNHYQVFYGSTATVFCSCYNVAASMNDNFHSFVWTKNKPWNGDIAVNMYEHADCKGDVLGAFRDNIIRKTVSQRGSKMSSFSICKYLFDAGAVPNLVDSNFVRKLGVPMEPSNA</sequence>
<keyword evidence="2" id="KW-1185">Reference proteome</keyword>
<feature type="non-terminal residue" evidence="1">
    <location>
        <position position="1"/>
    </location>
</feature>
<reference evidence="1" key="1">
    <citation type="submission" date="2020-05" db="EMBL/GenBank/DDBJ databases">
        <title>Phylogenomic resolution of chytrid fungi.</title>
        <authorList>
            <person name="Stajich J.E."/>
            <person name="Amses K."/>
            <person name="Simmons R."/>
            <person name="Seto K."/>
            <person name="Myers J."/>
            <person name="Bonds A."/>
            <person name="Quandt C.A."/>
            <person name="Barry K."/>
            <person name="Liu P."/>
            <person name="Grigoriev I."/>
            <person name="Longcore J.E."/>
            <person name="James T.Y."/>
        </authorList>
    </citation>
    <scope>NUCLEOTIDE SEQUENCE</scope>
    <source>
        <strain evidence="1">JEL0476</strain>
    </source>
</reference>